<dbReference type="SMART" id="SM00156">
    <property type="entry name" value="PP2Ac"/>
    <property type="match status" value="1"/>
</dbReference>
<proteinExistence type="predicted"/>
<keyword evidence="7" id="KW-1185">Reference proteome</keyword>
<dbReference type="Pfam" id="PF00149">
    <property type="entry name" value="Metallophos"/>
    <property type="match status" value="1"/>
</dbReference>
<reference evidence="7" key="1">
    <citation type="submission" date="2011-07" db="EMBL/GenBank/DDBJ databases">
        <authorList>
            <consortium name="Caenorhabditis brenneri Sequencing and Analysis Consortium"/>
            <person name="Wilson R.K."/>
        </authorList>
    </citation>
    <scope>NUCLEOTIDE SEQUENCE [LARGE SCALE GENOMIC DNA]</scope>
    <source>
        <strain evidence="7">PB2801</strain>
    </source>
</reference>
<dbReference type="GO" id="GO:0005737">
    <property type="term" value="C:cytoplasm"/>
    <property type="evidence" value="ECO:0007669"/>
    <property type="project" value="TreeGrafter"/>
</dbReference>
<dbReference type="InterPro" id="IPR006186">
    <property type="entry name" value="Ser/Thr-sp_prot-phosphatase"/>
</dbReference>
<dbReference type="Gene3D" id="3.60.21.10">
    <property type="match status" value="1"/>
</dbReference>
<dbReference type="PANTHER" id="PTHR11668:SF496">
    <property type="entry name" value="SERINE_THREONINE-PROTEIN PHOSPHATASE"/>
    <property type="match status" value="1"/>
</dbReference>
<feature type="transmembrane region" description="Helical" evidence="3">
    <location>
        <begin position="762"/>
        <end position="787"/>
    </location>
</feature>
<protein>
    <recommendedName>
        <fullName evidence="8">Serine/threonine specific protein phosphatases domain-containing protein</fullName>
    </recommendedName>
</protein>
<dbReference type="PRINTS" id="PR00114">
    <property type="entry name" value="STPHPHTASE"/>
</dbReference>
<feature type="coiled-coil region" evidence="1">
    <location>
        <begin position="347"/>
        <end position="399"/>
    </location>
</feature>
<dbReference type="EMBL" id="GL380108">
    <property type="protein sequence ID" value="EGT46823.1"/>
    <property type="molecule type" value="Genomic_DNA"/>
</dbReference>
<accession>G0P768</accession>
<dbReference type="eggNOG" id="KOG0374">
    <property type="taxonomic scope" value="Eukaryota"/>
</dbReference>
<dbReference type="SMART" id="SM00453">
    <property type="entry name" value="WSN"/>
    <property type="match status" value="1"/>
</dbReference>
<dbReference type="Pfam" id="PF02206">
    <property type="entry name" value="WSN"/>
    <property type="match status" value="1"/>
</dbReference>
<evidence type="ECO:0000313" key="7">
    <source>
        <dbReference type="Proteomes" id="UP000008068"/>
    </source>
</evidence>
<feature type="domain" description="Domain of unknown function WSN" evidence="5">
    <location>
        <begin position="10"/>
        <end position="79"/>
    </location>
</feature>
<dbReference type="OrthoDB" id="5910937at2759"/>
<dbReference type="GO" id="GO:0004722">
    <property type="term" value="F:protein serine/threonine phosphatase activity"/>
    <property type="evidence" value="ECO:0007669"/>
    <property type="project" value="TreeGrafter"/>
</dbReference>
<dbReference type="InterPro" id="IPR029052">
    <property type="entry name" value="Metallo-depent_PP-like"/>
</dbReference>
<evidence type="ECO:0000256" key="2">
    <source>
        <dbReference type="SAM" id="MobiDB-lite"/>
    </source>
</evidence>
<dbReference type="InterPro" id="IPR050341">
    <property type="entry name" value="PP1_catalytic_subunit"/>
</dbReference>
<feature type="non-terminal residue" evidence="6">
    <location>
        <position position="1257"/>
    </location>
</feature>
<evidence type="ECO:0000259" key="4">
    <source>
        <dbReference type="SMART" id="SM00156"/>
    </source>
</evidence>
<dbReference type="PANTHER" id="PTHR11668">
    <property type="entry name" value="SERINE/THREONINE PROTEIN PHOSPHATASE"/>
    <property type="match status" value="1"/>
</dbReference>
<evidence type="ECO:0000313" key="6">
    <source>
        <dbReference type="EMBL" id="EGT46823.1"/>
    </source>
</evidence>
<dbReference type="SUPFAM" id="SSF56300">
    <property type="entry name" value="Metallo-dependent phosphatases"/>
    <property type="match status" value="1"/>
</dbReference>
<evidence type="ECO:0000259" key="5">
    <source>
        <dbReference type="SMART" id="SM00453"/>
    </source>
</evidence>
<keyword evidence="1" id="KW-0175">Coiled coil</keyword>
<dbReference type="InParanoid" id="G0P768"/>
<feature type="region of interest" description="Disordered" evidence="2">
    <location>
        <begin position="961"/>
        <end position="1001"/>
    </location>
</feature>
<dbReference type="AlphaFoldDB" id="G0P768"/>
<dbReference type="STRING" id="135651.G0P768"/>
<keyword evidence="3" id="KW-0812">Transmembrane</keyword>
<dbReference type="CDD" id="cd00144">
    <property type="entry name" value="MPP_PPP_family"/>
    <property type="match status" value="1"/>
</dbReference>
<feature type="domain" description="Serine/threonine specific protein phosphatases" evidence="4">
    <location>
        <begin position="1062"/>
        <end position="1257"/>
    </location>
</feature>
<dbReference type="InterPro" id="IPR003125">
    <property type="entry name" value="WSN"/>
</dbReference>
<evidence type="ECO:0008006" key="8">
    <source>
        <dbReference type="Google" id="ProtNLM"/>
    </source>
</evidence>
<sequence>MSSANKEKDVELKELVDELAILGRIVNAIAIEEKVNAGTLNRKGVIRELLNYKKHLTLESLTNANLNGLPDELKTLISVVENQCKEKDGPCRGLGIVSKGIEAVESIGKLEENIGEIFKEGSPLNMLVSLKKASDNISDLKNTCDSLANDIEEVTSGKLADQEMEEKFFSIKKDLGKIVNFTNSINFKYRSEQLGSLEASRIKGSISTILKLETFYTAFTNKKINIVLWSKTLKDLENVLKALKISFSENALKEMDSKMLILVDVNDDRSLPTQDKKETFGFHNGAKDLTKISVDLTSDFVINIVMNGTSVEELKNLFPYAIAFEKELKPIMEIKSSMKSRNVAPAAEKVKKQLRAAKAEVDRFDSIQDFFNCFQGIVRELSVKKLESVQEEINKFQNDEFKDFAQKLIGASFKFEKLANLLNLLQTTPVDKKSEAFGKFQEFDLVKKELTEFKGSMEGLIKSDGSLSEFFHSNSNLEKLLSTASSMLQNSQSASLSECINNKEMLANAKKVFNNLESLSHVLVFNSDNKDIAKISEAVNDVKALVSEWGELEASTKTKPKRDAKTTPVLKDPSKVNEQFNKAISVFIDREDAFSVQPELKKLLENEKAIDNAVTTTNNAKAKNQLALVWTADTKETLKEVRDTASNKLQGKVPKPKNLSGYSKVFETKFDFKSKKDVDMALLIDNLIAINAPYPNQEDAAKLRNLHLNFANAQTLLAGGAVAFSSIVPFFNSLTLKNIPNSVTQKAPASVPTTGWLSTGAIIGYAVGGVFLIGSGIAIYFLIKWYLSRRERIRKEKLEKQRLEELERLRQELASRPAVPKKQAVVAGHTAVILERTHKLDFNEDPWVPEVIENLSSPAVKEQKKEKEEKKPHVAIEMEMKVQKTDNELLDELPKKEHAGLKGPTKSLIEDEIAKDAPVQEFDHLRQVRFDNVLNKSDNEVKVHTSSKDWLVGNQTEIYTQRTQQTQEDEVNRAPGGRDKKKVANKEVPVKPKKGKKKTQLTPRQLLNTSTITPEAFMRHQNKGEPLDYSYIASRMLHEDMLRVHSWPHTDHKDRTSHLFHMSHQDALDIIRDAGPLFENETVMLEINRKQTKVAGDTHGRYRDFVYQLVLTLNNDKESILFLGDYVDRGTRSIDIVLLMCVLKNINPNKFFFLAGNHETIGVNWIHGFYEECDKTFGKGGGKAIYMAANGLFRKMPACALLQEVIFCAHGGVSERMEQGLAAFKNEIVKIPTNLENLQSYLDMIWSDPLGAYILDQ</sequence>
<keyword evidence="3" id="KW-1133">Transmembrane helix</keyword>
<gene>
    <name evidence="6" type="ORF">CAEBREN_17300</name>
</gene>
<organism evidence="7">
    <name type="scientific">Caenorhabditis brenneri</name>
    <name type="common">Nematode worm</name>
    <dbReference type="NCBI Taxonomy" id="135651"/>
    <lineage>
        <taxon>Eukaryota</taxon>
        <taxon>Metazoa</taxon>
        <taxon>Ecdysozoa</taxon>
        <taxon>Nematoda</taxon>
        <taxon>Chromadorea</taxon>
        <taxon>Rhabditida</taxon>
        <taxon>Rhabditina</taxon>
        <taxon>Rhabditomorpha</taxon>
        <taxon>Rhabditoidea</taxon>
        <taxon>Rhabditidae</taxon>
        <taxon>Peloderinae</taxon>
        <taxon>Caenorhabditis</taxon>
    </lineage>
</organism>
<dbReference type="Proteomes" id="UP000008068">
    <property type="component" value="Unassembled WGS sequence"/>
</dbReference>
<dbReference type="InterPro" id="IPR004843">
    <property type="entry name" value="Calcineurin-like_PHP"/>
</dbReference>
<feature type="compositionally biased region" description="Basic and acidic residues" evidence="2">
    <location>
        <begin position="970"/>
        <end position="990"/>
    </location>
</feature>
<evidence type="ECO:0000256" key="1">
    <source>
        <dbReference type="SAM" id="Coils"/>
    </source>
</evidence>
<dbReference type="OMA" id="KCINIYA"/>
<name>G0P768_CAEBE</name>
<evidence type="ECO:0000256" key="3">
    <source>
        <dbReference type="SAM" id="Phobius"/>
    </source>
</evidence>
<keyword evidence="3" id="KW-0472">Membrane</keyword>